<dbReference type="Proteomes" id="UP000004931">
    <property type="component" value="Unassembled WGS sequence"/>
</dbReference>
<reference evidence="1 2" key="1">
    <citation type="journal article" date="2010" name="J. Bacteriol.">
        <title>Genome sequence of the oligotrophic marine Gammaproteobacterium HTCC2143, isolated from the Oregon Coast.</title>
        <authorList>
            <person name="Oh H.M."/>
            <person name="Kang I."/>
            <person name="Ferriera S."/>
            <person name="Giovannoni S.J."/>
            <person name="Cho J.C."/>
        </authorList>
    </citation>
    <scope>NUCLEOTIDE SEQUENCE [LARGE SCALE GENOMIC DNA]</scope>
    <source>
        <strain evidence="1 2">HTCC2143</strain>
    </source>
</reference>
<dbReference type="SUPFAM" id="SSF75169">
    <property type="entry name" value="DsrEFH-like"/>
    <property type="match status" value="1"/>
</dbReference>
<dbReference type="GO" id="GO:1990228">
    <property type="term" value="C:sulfurtransferase complex"/>
    <property type="evidence" value="ECO:0007669"/>
    <property type="project" value="TreeGrafter"/>
</dbReference>
<dbReference type="STRING" id="247633.GP2143_06564"/>
<evidence type="ECO:0000313" key="1">
    <source>
        <dbReference type="EMBL" id="EAW29934.1"/>
    </source>
</evidence>
<dbReference type="InterPro" id="IPR007215">
    <property type="entry name" value="Sulphur_relay_TusB/DsrH"/>
</dbReference>
<dbReference type="Gene3D" id="3.40.1260.10">
    <property type="entry name" value="DsrEFH-like"/>
    <property type="match status" value="1"/>
</dbReference>
<dbReference type="OrthoDB" id="9795117at2"/>
<dbReference type="PANTHER" id="PTHR37526">
    <property type="entry name" value="PROTEIN TUSB"/>
    <property type="match status" value="1"/>
</dbReference>
<dbReference type="InterPro" id="IPR027396">
    <property type="entry name" value="DsrEFH-like"/>
</dbReference>
<sequence>MILHTVNKSPYRDNSFIECLRFIDEQASILLIEDGVYAAQSDTRFSLMLDQLGTAIRCYALAADTDARGLNDNLIERITLVDDLEFVELAARHQSVQSWF</sequence>
<dbReference type="GO" id="GO:0002143">
    <property type="term" value="P:tRNA wobble position uridine thiolation"/>
    <property type="evidence" value="ECO:0007669"/>
    <property type="project" value="InterPro"/>
</dbReference>
<gene>
    <name evidence="1" type="ORF">GP2143_06564</name>
</gene>
<dbReference type="EMBL" id="AAVT01000012">
    <property type="protein sequence ID" value="EAW29934.1"/>
    <property type="molecule type" value="Genomic_DNA"/>
</dbReference>
<name>A0YGR6_9GAMM</name>
<protein>
    <submittedName>
        <fullName evidence="1">DsrH protein</fullName>
    </submittedName>
</protein>
<dbReference type="AlphaFoldDB" id="A0YGR6"/>
<comment type="caution">
    <text evidence="1">The sequence shown here is derived from an EMBL/GenBank/DDBJ whole genome shotgun (WGS) entry which is preliminary data.</text>
</comment>
<evidence type="ECO:0000313" key="2">
    <source>
        <dbReference type="Proteomes" id="UP000004931"/>
    </source>
</evidence>
<dbReference type="eggNOG" id="COG2168">
    <property type="taxonomic scope" value="Bacteria"/>
</dbReference>
<proteinExistence type="predicted"/>
<organism evidence="1 2">
    <name type="scientific">marine gamma proteobacterium HTCC2143</name>
    <dbReference type="NCBI Taxonomy" id="247633"/>
    <lineage>
        <taxon>Bacteria</taxon>
        <taxon>Pseudomonadati</taxon>
        <taxon>Pseudomonadota</taxon>
        <taxon>Gammaproteobacteria</taxon>
        <taxon>Cellvibrionales</taxon>
        <taxon>Spongiibacteraceae</taxon>
        <taxon>BD1-7 clade</taxon>
    </lineage>
</organism>
<dbReference type="Pfam" id="PF04077">
    <property type="entry name" value="DsrH"/>
    <property type="match status" value="1"/>
</dbReference>
<accession>A0YGR6</accession>
<dbReference type="PANTHER" id="PTHR37526:SF1">
    <property type="entry name" value="PROTEIN TUSB"/>
    <property type="match status" value="1"/>
</dbReference>
<keyword evidence="2" id="KW-1185">Reference proteome</keyword>
<dbReference type="NCBIfam" id="TIGR03011">
    <property type="entry name" value="sulf_tusB_dsrH"/>
    <property type="match status" value="1"/>
</dbReference>